<dbReference type="AlphaFoldDB" id="A0A081DES2"/>
<feature type="domain" description="Polysaccharide pyruvyl transferase" evidence="1">
    <location>
        <begin position="89"/>
        <end position="200"/>
    </location>
</feature>
<dbReference type="InterPro" id="IPR007345">
    <property type="entry name" value="Polysacch_pyruvyl_Trfase"/>
</dbReference>
<organism evidence="2 3">
    <name type="scientific">Nonlabens ulvanivorans</name>
    <name type="common">Persicivirga ulvanivorans</name>
    <dbReference type="NCBI Taxonomy" id="906888"/>
    <lineage>
        <taxon>Bacteria</taxon>
        <taxon>Pseudomonadati</taxon>
        <taxon>Bacteroidota</taxon>
        <taxon>Flavobacteriia</taxon>
        <taxon>Flavobacteriales</taxon>
        <taxon>Flavobacteriaceae</taxon>
        <taxon>Nonlabens</taxon>
    </lineage>
</organism>
<dbReference type="Pfam" id="PF04230">
    <property type="entry name" value="PS_pyruv_trans"/>
    <property type="match status" value="1"/>
</dbReference>
<accession>A0A081DES2</accession>
<evidence type="ECO:0000259" key="1">
    <source>
        <dbReference type="Pfam" id="PF04230"/>
    </source>
</evidence>
<reference evidence="2 3" key="1">
    <citation type="journal article" date="2014" name="Genome Announc.">
        <title>Draft Genome Sequences of Marine Flavobacterium Nonlabens Strains NR17, NR24, NR27, NR32, NR33, and Ara13.</title>
        <authorList>
            <person name="Nakanishi M."/>
            <person name="Meirelles P."/>
            <person name="Suzuki R."/>
            <person name="Takatani N."/>
            <person name="Mino S."/>
            <person name="Suda W."/>
            <person name="Oshima K."/>
            <person name="Hattori M."/>
            <person name="Ohkuma M."/>
            <person name="Hosokawa M."/>
            <person name="Miyashita K."/>
            <person name="Thompson F.L."/>
            <person name="Niwa A."/>
            <person name="Sawabe T."/>
            <person name="Sawabe T."/>
        </authorList>
    </citation>
    <scope>NUCLEOTIDE SEQUENCE [LARGE SCALE GENOMIC DNA]</scope>
    <source>
        <strain evidence="3">JCM19296</strain>
    </source>
</reference>
<protein>
    <submittedName>
        <fullName evidence="2">GumL protein</fullName>
    </submittedName>
</protein>
<dbReference type="Proteomes" id="UP000028980">
    <property type="component" value="Unassembled WGS sequence"/>
</dbReference>
<gene>
    <name evidence="2" type="ORF">JCM19296_3026</name>
</gene>
<evidence type="ECO:0000313" key="3">
    <source>
        <dbReference type="Proteomes" id="UP000028980"/>
    </source>
</evidence>
<comment type="caution">
    <text evidence="2">The sequence shown here is derived from an EMBL/GenBank/DDBJ whole genome shotgun (WGS) entry which is preliminary data.</text>
</comment>
<sequence>MSKSIRLYWWSEVLIQKKDYENYGDLLGKYLVEKISHKKVIWQRAHKFHLQNFWKPLYVTIGSILEHIGTHCTVWGGSGIISRDAQIAGATFLAVRGPLSRKRIQELGYDCPAVYGDPALLLPLHYNPIVEKEYQLGIVPHINDYELVQEWFKDNDAVKIINFKTNDVEQTTSEIISCERILSSSLHGIIVAHAYQIPAVQIQFSDRIYGDGVKYYDYLMSVGLEPYDPEFISELHNIEMGIEKVKQHEQRLPQAEMIQEIQNNLMKVCPFKPTDL</sequence>
<dbReference type="EMBL" id="BBLG01000009">
    <property type="protein sequence ID" value="GAK77418.1"/>
    <property type="molecule type" value="Genomic_DNA"/>
</dbReference>
<name>A0A081DES2_NONUL</name>
<proteinExistence type="predicted"/>
<evidence type="ECO:0000313" key="2">
    <source>
        <dbReference type="EMBL" id="GAK77418.1"/>
    </source>
</evidence>